<evidence type="ECO:0000313" key="8">
    <source>
        <dbReference type="EMBL" id="KEZ42841.1"/>
    </source>
</evidence>
<keyword evidence="6" id="KW-0732">Signal</keyword>
<feature type="domain" description="FAD-binding PCMH-type" evidence="7">
    <location>
        <begin position="67"/>
        <end position="237"/>
    </location>
</feature>
<evidence type="ECO:0000313" key="9">
    <source>
        <dbReference type="Proteomes" id="UP000028545"/>
    </source>
</evidence>
<evidence type="ECO:0000259" key="7">
    <source>
        <dbReference type="PROSITE" id="PS51387"/>
    </source>
</evidence>
<evidence type="ECO:0000256" key="6">
    <source>
        <dbReference type="SAM" id="SignalP"/>
    </source>
</evidence>
<dbReference type="Proteomes" id="UP000028545">
    <property type="component" value="Unassembled WGS sequence"/>
</dbReference>
<evidence type="ECO:0000256" key="4">
    <source>
        <dbReference type="ARBA" id="ARBA00022827"/>
    </source>
</evidence>
<keyword evidence="4" id="KW-0274">FAD</keyword>
<sequence>MKVTTATALVAWAATALAYPKVRSALRGSCPGLEDIQALGRKLSSTAHIYFPGSDEFVLASKRWSQLEAPKVDIVVVPGTERDVSETVIFANNRNVPFLAFNTAHGAITTLGQMTHGIEIWLNQLSGVQISSDGKTAKIAGGTQSKVLIDTLWANGKQAVTGTCECVSYMGPALGGGHGWLQGHHGLIADQFVSVNIVLADGTLRTINANSDLWWAIKGAGHNFGIVTSATVKIFDIEHTNWAVETFIFSGDKVEEVYQAANDHLLKNGTQPVGVINWSYWLNNPDADTEKPIILFWVIQEGVTSVDPIYTQPFHNIGPIVAEPSSGSYLDVSTWTGISLDAAPCQKAGFANPRFPLYLKSYNVSAQRQAYDLFASSIGGFGSTPFSNSLFMFEGYSMQGVQAIDSQSSAFAFRQDNLLTAPLITYEPAGSQLDAQAAALGSQLRQILFEASGQDVMHTYVNYAFGNENPSQWYGSEAWRQNRLKQLKNKYDPKRKFSFYGPIA</sequence>
<organism evidence="8 9">
    <name type="scientific">Pseudallescheria apiosperma</name>
    <name type="common">Scedosporium apiospermum</name>
    <dbReference type="NCBI Taxonomy" id="563466"/>
    <lineage>
        <taxon>Eukaryota</taxon>
        <taxon>Fungi</taxon>
        <taxon>Dikarya</taxon>
        <taxon>Ascomycota</taxon>
        <taxon>Pezizomycotina</taxon>
        <taxon>Sordariomycetes</taxon>
        <taxon>Hypocreomycetidae</taxon>
        <taxon>Microascales</taxon>
        <taxon>Microascaceae</taxon>
        <taxon>Scedosporium</taxon>
    </lineage>
</organism>
<reference evidence="8 9" key="1">
    <citation type="journal article" date="2014" name="Genome Announc.">
        <title>Draft genome sequence of the pathogenic fungus Scedosporium apiospermum.</title>
        <authorList>
            <person name="Vandeputte P."/>
            <person name="Ghamrawi S."/>
            <person name="Rechenmann M."/>
            <person name="Iltis A."/>
            <person name="Giraud S."/>
            <person name="Fleury M."/>
            <person name="Thornton C."/>
            <person name="Delhaes L."/>
            <person name="Meyer W."/>
            <person name="Papon N."/>
            <person name="Bouchara J.P."/>
        </authorList>
    </citation>
    <scope>NUCLEOTIDE SEQUENCE [LARGE SCALE GENOMIC DNA]</scope>
    <source>
        <strain evidence="8 9">IHEM 14462</strain>
    </source>
</reference>
<accession>A0A084G679</accession>
<dbReference type="Gene3D" id="3.40.462.20">
    <property type="match status" value="1"/>
</dbReference>
<name>A0A084G679_PSEDA</name>
<keyword evidence="3" id="KW-0285">Flavoprotein</keyword>
<dbReference type="GeneID" id="27724339"/>
<feature type="signal peptide" evidence="6">
    <location>
        <begin position="1"/>
        <end position="18"/>
    </location>
</feature>
<comment type="caution">
    <text evidence="8">The sequence shown here is derived from an EMBL/GenBank/DDBJ whole genome shotgun (WGS) entry which is preliminary data.</text>
</comment>
<comment type="similarity">
    <text evidence="2">Belongs to the oxygen-dependent FAD-linked oxidoreductase family.</text>
</comment>
<dbReference type="HOGENOM" id="CLU_018354_0_1_1"/>
<dbReference type="AlphaFoldDB" id="A0A084G679"/>
<dbReference type="RefSeq" id="XP_016642640.1">
    <property type="nucleotide sequence ID" value="XM_016787625.1"/>
</dbReference>
<evidence type="ECO:0000256" key="1">
    <source>
        <dbReference type="ARBA" id="ARBA00001974"/>
    </source>
</evidence>
<dbReference type="KEGG" id="sapo:SAPIO_CDS5267"/>
<dbReference type="PROSITE" id="PS51387">
    <property type="entry name" value="FAD_PCMH"/>
    <property type="match status" value="1"/>
</dbReference>
<dbReference type="OrthoDB" id="9996127at2759"/>
<keyword evidence="9" id="KW-1185">Reference proteome</keyword>
<dbReference type="InterPro" id="IPR016169">
    <property type="entry name" value="FAD-bd_PCMH_sub2"/>
</dbReference>
<evidence type="ECO:0000256" key="2">
    <source>
        <dbReference type="ARBA" id="ARBA00005466"/>
    </source>
</evidence>
<dbReference type="InterPro" id="IPR006094">
    <property type="entry name" value="Oxid_FAD_bind_N"/>
</dbReference>
<evidence type="ECO:0000256" key="3">
    <source>
        <dbReference type="ARBA" id="ARBA00022630"/>
    </source>
</evidence>
<dbReference type="PANTHER" id="PTHR42973:SF9">
    <property type="entry name" value="FAD-BINDING PCMH-TYPE DOMAIN-CONTAINING PROTEIN-RELATED"/>
    <property type="match status" value="1"/>
</dbReference>
<gene>
    <name evidence="8" type="ORF">SAPIO_CDS5267</name>
</gene>
<keyword evidence="5" id="KW-0560">Oxidoreductase</keyword>
<dbReference type="InterPro" id="IPR036318">
    <property type="entry name" value="FAD-bd_PCMH-like_sf"/>
</dbReference>
<dbReference type="GO" id="GO:0016491">
    <property type="term" value="F:oxidoreductase activity"/>
    <property type="evidence" value="ECO:0007669"/>
    <property type="project" value="UniProtKB-KW"/>
</dbReference>
<dbReference type="PANTHER" id="PTHR42973">
    <property type="entry name" value="BINDING OXIDOREDUCTASE, PUTATIVE (AFU_ORTHOLOGUE AFUA_1G17690)-RELATED"/>
    <property type="match status" value="1"/>
</dbReference>
<dbReference type="Pfam" id="PF01565">
    <property type="entry name" value="FAD_binding_4"/>
    <property type="match status" value="1"/>
</dbReference>
<dbReference type="InterPro" id="IPR050416">
    <property type="entry name" value="FAD-linked_Oxidoreductase"/>
</dbReference>
<evidence type="ECO:0000256" key="5">
    <source>
        <dbReference type="ARBA" id="ARBA00023002"/>
    </source>
</evidence>
<dbReference type="EMBL" id="JOWA01000098">
    <property type="protein sequence ID" value="KEZ42841.1"/>
    <property type="molecule type" value="Genomic_DNA"/>
</dbReference>
<protein>
    <submittedName>
        <fullName evidence="8">FAD-dependent oxygenase</fullName>
    </submittedName>
</protein>
<dbReference type="Gene3D" id="3.30.465.10">
    <property type="match status" value="1"/>
</dbReference>
<dbReference type="SUPFAM" id="SSF56176">
    <property type="entry name" value="FAD-binding/transporter-associated domain-like"/>
    <property type="match status" value="1"/>
</dbReference>
<dbReference type="InterPro" id="IPR016166">
    <property type="entry name" value="FAD-bd_PCMH"/>
</dbReference>
<comment type="cofactor">
    <cofactor evidence="1">
        <name>FAD</name>
        <dbReference type="ChEBI" id="CHEBI:57692"/>
    </cofactor>
</comment>
<dbReference type="GO" id="GO:0071949">
    <property type="term" value="F:FAD binding"/>
    <property type="evidence" value="ECO:0007669"/>
    <property type="project" value="InterPro"/>
</dbReference>
<feature type="chain" id="PRO_5001775378" evidence="6">
    <location>
        <begin position="19"/>
        <end position="504"/>
    </location>
</feature>
<proteinExistence type="inferred from homology"/>
<dbReference type="VEuPathDB" id="FungiDB:SAPIO_CDS5267"/>
<dbReference type="OMA" id="TSIFMFE"/>